<dbReference type="Proteomes" id="UP001622370">
    <property type="component" value="Unassembled WGS sequence"/>
</dbReference>
<protein>
    <submittedName>
        <fullName evidence="1">Uncharacterized protein</fullName>
    </submittedName>
</protein>
<dbReference type="RefSeq" id="WP_203966593.1">
    <property type="nucleotide sequence ID" value="NZ_BOPJ01000003.1"/>
</dbReference>
<organism evidence="1 2">
    <name type="scientific">Capnocytophaga stomatis</name>
    <dbReference type="NCBI Taxonomy" id="1848904"/>
    <lineage>
        <taxon>Bacteria</taxon>
        <taxon>Pseudomonadati</taxon>
        <taxon>Bacteroidota</taxon>
        <taxon>Flavobacteriia</taxon>
        <taxon>Flavobacteriales</taxon>
        <taxon>Flavobacteriaceae</taxon>
        <taxon>Capnocytophaga</taxon>
    </lineage>
</organism>
<reference evidence="1 2" key="1">
    <citation type="journal article" date="2016" name="Sci. Rep.">
        <title>Whole genome sequencing identifies a novel species of the genus Capnocytophaga isolated from dog and cat bite wounds in humans.</title>
        <authorList>
            <person name="Zangenah S."/>
            <person name="Abbasi N."/>
            <person name="Andersson A.F."/>
            <person name="Bergman P."/>
        </authorList>
    </citation>
    <scope>NUCLEOTIDE SEQUENCE [LARGE SCALE GENOMIC DNA]</scope>
    <source>
        <strain evidence="1 2">W5</strain>
    </source>
</reference>
<proteinExistence type="predicted"/>
<dbReference type="EMBL" id="JBJGWJ010000003">
    <property type="protein sequence ID" value="MFK8293336.1"/>
    <property type="molecule type" value="Genomic_DNA"/>
</dbReference>
<name>A0ABW8QAD4_9FLAO</name>
<accession>A0ABW8QAD4</accession>
<evidence type="ECO:0000313" key="1">
    <source>
        <dbReference type="EMBL" id="MFK8293336.1"/>
    </source>
</evidence>
<sequence length="78" mass="8893">MTVAIDKKVKTIIQDFESTEKDSKLKEYEETIKQFDELVKKGIAKKRENNLLSTVNIHTFSPVFINSAKKTSGVVTNF</sequence>
<evidence type="ECO:0000313" key="2">
    <source>
        <dbReference type="Proteomes" id="UP001622370"/>
    </source>
</evidence>
<gene>
    <name evidence="1" type="ORF">ACI76L_06035</name>
</gene>
<keyword evidence="2" id="KW-1185">Reference proteome</keyword>
<comment type="caution">
    <text evidence="1">The sequence shown here is derived from an EMBL/GenBank/DDBJ whole genome shotgun (WGS) entry which is preliminary data.</text>
</comment>